<dbReference type="GeneID" id="93842203"/>
<dbReference type="PANTHER" id="PTHR43662">
    <property type="match status" value="1"/>
</dbReference>
<evidence type="ECO:0000313" key="4">
    <source>
        <dbReference type="Proteomes" id="UP000579531"/>
    </source>
</evidence>
<dbReference type="Pfam" id="PF09362">
    <property type="entry name" value="DUF1996"/>
    <property type="match status" value="1"/>
</dbReference>
<sequence length="479" mass="49996">MNQGHRRNRKRRNAIVLIAGLAAGGVGLALVNMQANATDAPSATTRAASPLSCPSVADRLPDVPRQARAEVDRNLRLLQTQITEAGNRLAATRGQGGPDFVQNAILGPLKDKRTATVDRIAIAISRTGAPRPQGLSSLAACTLAGAGQGQKGQGQQGRQGQTGQGQKGQGQKEQGASPSPAAGNGPVPEDFVDITKVAPNVPARPRNSRNASKGAFTTRCGVNAEGRHNSDNVIVAPGVGNGAHHTHDYVGAIGVDAFTTDDTLAAADTTCSNGDRSTYYWPVLRDRNGAEEADAGKPGGGAEGNIGKILTPTSASLTFVGSPRGKVVAMPRFLRIITGDAKANANGGANANAAWSCTGFENRVQLKDKYPICPAGSEVVRTERFQSCWDGRNTDSANHRSHVAFADARGNCPSGFKAVPQLVQRLTYSGLAGSTAFAVDSFPESLHKPITDHGDFINAMPERLMKKAVTCINSGRRCG</sequence>
<reference evidence="3 4" key="1">
    <citation type="submission" date="2020-08" db="EMBL/GenBank/DDBJ databases">
        <title>Sequencing the genomes of 1000 actinobacteria strains.</title>
        <authorList>
            <person name="Klenk H.-P."/>
        </authorList>
    </citation>
    <scope>NUCLEOTIDE SEQUENCE [LARGE SCALE GENOMIC DNA]</scope>
    <source>
        <strain evidence="3 4">DSM 40129</strain>
    </source>
</reference>
<dbReference type="RefSeq" id="WP_184851463.1">
    <property type="nucleotide sequence ID" value="NZ_BAABFE010000003.1"/>
</dbReference>
<organism evidence="3 4">
    <name type="scientific">Streptomyces collinus</name>
    <dbReference type="NCBI Taxonomy" id="42684"/>
    <lineage>
        <taxon>Bacteria</taxon>
        <taxon>Bacillati</taxon>
        <taxon>Actinomycetota</taxon>
        <taxon>Actinomycetes</taxon>
        <taxon>Kitasatosporales</taxon>
        <taxon>Streptomycetaceae</taxon>
        <taxon>Streptomyces</taxon>
    </lineage>
</organism>
<dbReference type="InterPro" id="IPR018535">
    <property type="entry name" value="DUF1996"/>
</dbReference>
<feature type="compositionally biased region" description="Gly residues" evidence="1">
    <location>
        <begin position="147"/>
        <end position="168"/>
    </location>
</feature>
<accession>A0AA89TK84</accession>
<evidence type="ECO:0000313" key="3">
    <source>
        <dbReference type="EMBL" id="MBB5814752.1"/>
    </source>
</evidence>
<feature type="domain" description="DUF1996" evidence="2">
    <location>
        <begin position="234"/>
        <end position="459"/>
    </location>
</feature>
<evidence type="ECO:0000256" key="1">
    <source>
        <dbReference type="SAM" id="MobiDB-lite"/>
    </source>
</evidence>
<evidence type="ECO:0000259" key="2">
    <source>
        <dbReference type="Pfam" id="PF09362"/>
    </source>
</evidence>
<dbReference type="EMBL" id="JACHLX010000001">
    <property type="protein sequence ID" value="MBB5814752.1"/>
    <property type="molecule type" value="Genomic_DNA"/>
</dbReference>
<dbReference type="Proteomes" id="UP000579531">
    <property type="component" value="Unassembled WGS sequence"/>
</dbReference>
<keyword evidence="4" id="KW-1185">Reference proteome</keyword>
<feature type="region of interest" description="Disordered" evidence="1">
    <location>
        <begin position="147"/>
        <end position="191"/>
    </location>
</feature>
<dbReference type="AlphaFoldDB" id="A0AA89TK84"/>
<dbReference type="PANTHER" id="PTHR43662:SF3">
    <property type="entry name" value="DOMAIN PROTEIN, PUTATIVE (AFU_ORTHOLOGUE AFUA_6G11970)-RELATED"/>
    <property type="match status" value="1"/>
</dbReference>
<proteinExistence type="predicted"/>
<comment type="caution">
    <text evidence="3">The sequence shown here is derived from an EMBL/GenBank/DDBJ whole genome shotgun (WGS) entry which is preliminary data.</text>
</comment>
<gene>
    <name evidence="3" type="ORF">HNR72_005780</name>
</gene>
<name>A0AA89TK84_STRCU</name>
<protein>
    <recommendedName>
        <fullName evidence="2">DUF1996 domain-containing protein</fullName>
    </recommendedName>
</protein>